<dbReference type="Gene3D" id="3.90.226.10">
    <property type="entry name" value="2-enoyl-CoA Hydratase, Chain A, domain 1"/>
    <property type="match status" value="2"/>
</dbReference>
<dbReference type="InterPro" id="IPR034733">
    <property type="entry name" value="AcCoA_carboxyl_beta"/>
</dbReference>
<dbReference type="InterPro" id="IPR011763">
    <property type="entry name" value="COA_CT_C"/>
</dbReference>
<dbReference type="Proteomes" id="UP000183994">
    <property type="component" value="Unassembled WGS sequence"/>
</dbReference>
<dbReference type="GO" id="GO:0016740">
    <property type="term" value="F:transferase activity"/>
    <property type="evidence" value="ECO:0007669"/>
    <property type="project" value="UniProtKB-KW"/>
</dbReference>
<proteinExistence type="predicted"/>
<organism evidence="3 4">
    <name type="scientific">Desulfatibacillum alkenivorans DSM 16219</name>
    <dbReference type="NCBI Taxonomy" id="1121393"/>
    <lineage>
        <taxon>Bacteria</taxon>
        <taxon>Pseudomonadati</taxon>
        <taxon>Thermodesulfobacteriota</taxon>
        <taxon>Desulfobacteria</taxon>
        <taxon>Desulfobacterales</taxon>
        <taxon>Desulfatibacillaceae</taxon>
        <taxon>Desulfatibacillum</taxon>
    </lineage>
</organism>
<dbReference type="PROSITE" id="PS50980">
    <property type="entry name" value="COA_CT_NTER"/>
    <property type="match status" value="1"/>
</dbReference>
<gene>
    <name evidence="3" type="ORF">SAMN02745216_01423</name>
</gene>
<keyword evidence="3" id="KW-0808">Transferase</keyword>
<dbReference type="PROSITE" id="PS50989">
    <property type="entry name" value="COA_CT_CTER"/>
    <property type="match status" value="1"/>
</dbReference>
<dbReference type="InterPro" id="IPR029045">
    <property type="entry name" value="ClpP/crotonase-like_dom_sf"/>
</dbReference>
<name>A0A1M6IBZ2_9BACT</name>
<dbReference type="PANTHER" id="PTHR43842:SF2">
    <property type="entry name" value="PROPIONYL-COA CARBOXYLASE BETA CHAIN, MITOCHONDRIAL"/>
    <property type="match status" value="1"/>
</dbReference>
<dbReference type="Pfam" id="PF01039">
    <property type="entry name" value="Carboxyl_trans"/>
    <property type="match status" value="1"/>
</dbReference>
<dbReference type="InterPro" id="IPR011762">
    <property type="entry name" value="COA_CT_N"/>
</dbReference>
<keyword evidence="4" id="KW-1185">Reference proteome</keyword>
<evidence type="ECO:0000313" key="4">
    <source>
        <dbReference type="Proteomes" id="UP000183994"/>
    </source>
</evidence>
<dbReference type="InterPro" id="IPR051047">
    <property type="entry name" value="AccD/PCCB"/>
</dbReference>
<dbReference type="AlphaFoldDB" id="A0A1M6IBZ2"/>
<protein>
    <submittedName>
        <fullName evidence="3">Acetyl-CoA carboxylase, carboxyltransferase component</fullName>
    </submittedName>
</protein>
<feature type="domain" description="CoA carboxyltransferase C-terminal" evidence="2">
    <location>
        <begin position="269"/>
        <end position="499"/>
    </location>
</feature>
<dbReference type="RefSeq" id="WP_073474419.1">
    <property type="nucleotide sequence ID" value="NZ_FQZU01000006.1"/>
</dbReference>
<dbReference type="SUPFAM" id="SSF52096">
    <property type="entry name" value="ClpP/crotonase"/>
    <property type="match status" value="2"/>
</dbReference>
<dbReference type="EMBL" id="FQZU01000006">
    <property type="protein sequence ID" value="SHJ31974.1"/>
    <property type="molecule type" value="Genomic_DNA"/>
</dbReference>
<reference evidence="4" key="1">
    <citation type="submission" date="2016-11" db="EMBL/GenBank/DDBJ databases">
        <authorList>
            <person name="Varghese N."/>
            <person name="Submissions S."/>
        </authorList>
    </citation>
    <scope>NUCLEOTIDE SEQUENCE [LARGE SCALE GENOMIC DNA]</scope>
    <source>
        <strain evidence="4">DSM 16219</strain>
    </source>
</reference>
<evidence type="ECO:0000259" key="1">
    <source>
        <dbReference type="PROSITE" id="PS50980"/>
    </source>
</evidence>
<feature type="domain" description="CoA carboxyltransferase N-terminal" evidence="1">
    <location>
        <begin position="3"/>
        <end position="261"/>
    </location>
</feature>
<evidence type="ECO:0000313" key="3">
    <source>
        <dbReference type="EMBL" id="SHJ31974.1"/>
    </source>
</evidence>
<dbReference type="STRING" id="1121393.SAMN02745216_01423"/>
<accession>A0A1M6IBZ2</accession>
<dbReference type="PANTHER" id="PTHR43842">
    <property type="entry name" value="PROPIONYL-COA CARBOXYLASE BETA CHAIN"/>
    <property type="match status" value="1"/>
</dbReference>
<sequence length="520" mass="56754">MAFEKEMEKLAQKREQALAMGGPDKVAKQHAKGRLSARERIAKLLDEDSFFEVGMFNHSDMPGMEDKTPADSKIAGYGKVDGRRVIVLANDFTVLAATTSRVAGKKETELKIMSARRGHPLIYLGESGGARMPDIMGSKGLASVGGGGMETFLWAMSRVRQSPMIAGVMGECYGMPTWMACLADFVVQVKGSGMGVSGPRVLEIALGEKVTDEELGGWQVHSKITGMADAVADNDEHCFEIISRFLSYMPSHNEELPPMAEVPEGSGEEMDTILDLLPEQRNRAYDMHKILKRIVDKDSLFPIKGDFGKTVITTLGRVDGRVVGFVANQPSFQAGAMDTDGIDKVISFLCLCDSFNIPLVFMHDIPGFLVGTKAERNRVAARVMNYMNALALVTVPKISIIVRKTYGMAFWNMCGSGCGADFLVAWPTAEMSFVDPQIAANVVFGGKEPETKQDKEKWQGMVDSMVDDASPFGAAGMHTIHDVIDPAQTRNYITKALDVCLDSKKGGISEHKLANWPTKF</sequence>
<dbReference type="OrthoDB" id="9803706at2"/>
<evidence type="ECO:0000259" key="2">
    <source>
        <dbReference type="PROSITE" id="PS50989"/>
    </source>
</evidence>
<dbReference type="GO" id="GO:0004658">
    <property type="term" value="F:propionyl-CoA carboxylase activity"/>
    <property type="evidence" value="ECO:0007669"/>
    <property type="project" value="TreeGrafter"/>
</dbReference>